<reference evidence="3" key="1">
    <citation type="submission" date="2020-06" db="EMBL/GenBank/DDBJ databases">
        <title>Draft genomic sequecing of Geomonas sp. Red736.</title>
        <authorList>
            <person name="Itoh H."/>
            <person name="Xu Z.X."/>
            <person name="Ushijima N."/>
            <person name="Masuda Y."/>
            <person name="Shiratori Y."/>
            <person name="Senoo K."/>
        </authorList>
    </citation>
    <scope>NUCLEOTIDE SEQUENCE [LARGE SCALE GENOMIC DNA]</scope>
    <source>
        <strain evidence="3">Red736</strain>
    </source>
</reference>
<sequence length="175" mass="19477">MAIPIRDERALRRVAAILLLLGVLQIIASRYHGVFWINLTDSEAIGLYRLHALDGEVQRGEMVIMAVPEEFRQYVYGRGWLPEGRPLLKHVGAVAGDSYCVENWRFSVNGKVIGPVYASDQEGRPLPRIEGCCRVPAGYFLPVATHIPRSFDGRYMGAIKLAAIQGVARPLVTFD</sequence>
<dbReference type="InterPro" id="IPR036286">
    <property type="entry name" value="LexA/Signal_pep-like_sf"/>
</dbReference>
<dbReference type="AlphaFoldDB" id="A0A6V8MUD5"/>
<accession>A0A6V8MUD5</accession>
<proteinExistence type="predicted"/>
<dbReference type="EMBL" id="BLXY01000002">
    <property type="protein sequence ID" value="GFO63621.1"/>
    <property type="molecule type" value="Genomic_DNA"/>
</dbReference>
<dbReference type="Pfam" id="PF10502">
    <property type="entry name" value="Peptidase_S26"/>
    <property type="match status" value="1"/>
</dbReference>
<protein>
    <recommendedName>
        <fullName evidence="1">Peptidase S26 domain-containing protein</fullName>
    </recommendedName>
</protein>
<dbReference type="RefSeq" id="WP_183346471.1">
    <property type="nucleotide sequence ID" value="NZ_BLXY01000002.1"/>
</dbReference>
<dbReference type="GO" id="GO:0004252">
    <property type="term" value="F:serine-type endopeptidase activity"/>
    <property type="evidence" value="ECO:0007669"/>
    <property type="project" value="InterPro"/>
</dbReference>
<dbReference type="GO" id="GO:0006465">
    <property type="term" value="P:signal peptide processing"/>
    <property type="evidence" value="ECO:0007669"/>
    <property type="project" value="InterPro"/>
</dbReference>
<name>A0A6V8MUD5_9BACT</name>
<organism evidence="2 3">
    <name type="scientific">Geomonas paludis</name>
    <dbReference type="NCBI Taxonomy" id="2740185"/>
    <lineage>
        <taxon>Bacteria</taxon>
        <taxon>Pseudomonadati</taxon>
        <taxon>Thermodesulfobacteriota</taxon>
        <taxon>Desulfuromonadia</taxon>
        <taxon>Geobacterales</taxon>
        <taxon>Geobacteraceae</taxon>
        <taxon>Geomonas</taxon>
    </lineage>
</organism>
<dbReference type="Proteomes" id="UP000568888">
    <property type="component" value="Unassembled WGS sequence"/>
</dbReference>
<feature type="domain" description="Peptidase S26" evidence="1">
    <location>
        <begin position="15"/>
        <end position="169"/>
    </location>
</feature>
<dbReference type="InterPro" id="IPR019533">
    <property type="entry name" value="Peptidase_S26"/>
</dbReference>
<dbReference type="SUPFAM" id="SSF51306">
    <property type="entry name" value="LexA/Signal peptidase"/>
    <property type="match status" value="1"/>
</dbReference>
<evidence type="ECO:0000313" key="2">
    <source>
        <dbReference type="EMBL" id="GFO63621.1"/>
    </source>
</evidence>
<gene>
    <name evidence="2" type="ORF">GMPD_15400</name>
</gene>
<dbReference type="Gene3D" id="2.10.109.10">
    <property type="entry name" value="Umud Fragment, subunit A"/>
    <property type="match status" value="1"/>
</dbReference>
<comment type="caution">
    <text evidence="2">The sequence shown here is derived from an EMBL/GenBank/DDBJ whole genome shotgun (WGS) entry which is preliminary data.</text>
</comment>
<evidence type="ECO:0000313" key="3">
    <source>
        <dbReference type="Proteomes" id="UP000568888"/>
    </source>
</evidence>
<evidence type="ECO:0000259" key="1">
    <source>
        <dbReference type="Pfam" id="PF10502"/>
    </source>
</evidence>